<dbReference type="SUPFAM" id="SSF63380">
    <property type="entry name" value="Riboflavin synthase domain-like"/>
    <property type="match status" value="1"/>
</dbReference>
<evidence type="ECO:0000256" key="11">
    <source>
        <dbReference type="ARBA" id="ARBA00023136"/>
    </source>
</evidence>
<feature type="domain" description="FAD-binding FR-type" evidence="14">
    <location>
        <begin position="200"/>
        <end position="439"/>
    </location>
</feature>
<reference evidence="15 16" key="1">
    <citation type="journal article" date="2014" name="Nat. Genet.">
        <title>Genome and transcriptome of the porcine whipworm Trichuris suis.</title>
        <authorList>
            <person name="Jex A.R."/>
            <person name="Nejsum P."/>
            <person name="Schwarz E.M."/>
            <person name="Hu L."/>
            <person name="Young N.D."/>
            <person name="Hall R.S."/>
            <person name="Korhonen P.K."/>
            <person name="Liao S."/>
            <person name="Thamsborg S."/>
            <person name="Xia J."/>
            <person name="Xu P."/>
            <person name="Wang S."/>
            <person name="Scheerlinck J.P."/>
            <person name="Hofmann A."/>
            <person name="Sternberg P.W."/>
            <person name="Wang J."/>
            <person name="Gasser R.B."/>
        </authorList>
    </citation>
    <scope>NUCLEOTIDE SEQUENCE [LARGE SCALE GENOMIC DNA]</scope>
    <source>
        <strain evidence="15">DCEP-RM93M</strain>
    </source>
</reference>
<keyword evidence="5" id="KW-0812">Transmembrane</keyword>
<dbReference type="InterPro" id="IPR039261">
    <property type="entry name" value="FNR_nucleotide-bd"/>
</dbReference>
<dbReference type="SUPFAM" id="SSF52343">
    <property type="entry name" value="Ferredoxin reductase-like, C-terminal NADP-linked domain"/>
    <property type="match status" value="1"/>
</dbReference>
<evidence type="ECO:0000259" key="14">
    <source>
        <dbReference type="PROSITE" id="PS51384"/>
    </source>
</evidence>
<evidence type="ECO:0000256" key="8">
    <source>
        <dbReference type="ARBA" id="ARBA00022857"/>
    </source>
</evidence>
<keyword evidence="4" id="KW-0288">FMN</keyword>
<dbReference type="InterPro" id="IPR003097">
    <property type="entry name" value="CysJ-like_FAD-binding"/>
</dbReference>
<dbReference type="AlphaFoldDB" id="A0A085LXG4"/>
<dbReference type="Gene3D" id="1.20.990.10">
    <property type="entry name" value="NADPH-cytochrome p450 Reductase, Chain A, domain 3"/>
    <property type="match status" value="1"/>
</dbReference>
<dbReference type="InterPro" id="IPR023173">
    <property type="entry name" value="NADPH_Cyt_P450_Rdtase_alpha"/>
</dbReference>
<evidence type="ECO:0000256" key="6">
    <source>
        <dbReference type="ARBA" id="ARBA00022824"/>
    </source>
</evidence>
<dbReference type="PRINTS" id="PR00369">
    <property type="entry name" value="FLAVODOXIN"/>
</dbReference>
<dbReference type="GO" id="GO:0009725">
    <property type="term" value="P:response to hormone"/>
    <property type="evidence" value="ECO:0007669"/>
    <property type="project" value="TreeGrafter"/>
</dbReference>
<dbReference type="EMBL" id="KL363266">
    <property type="protein sequence ID" value="KFD49660.1"/>
    <property type="molecule type" value="Genomic_DNA"/>
</dbReference>
<evidence type="ECO:0000256" key="12">
    <source>
        <dbReference type="ARBA" id="ARBA00023797"/>
    </source>
</evidence>
<dbReference type="FunFam" id="1.20.990.10:FF:000001">
    <property type="entry name" value="NADPH--cytochrome P450 reductase"/>
    <property type="match status" value="1"/>
</dbReference>
<dbReference type="Gene3D" id="3.40.50.80">
    <property type="entry name" value="Nucleotide-binding domain of ferredoxin-NADP reductase (FNR) module"/>
    <property type="match status" value="1"/>
</dbReference>
<dbReference type="SUPFAM" id="SSF52218">
    <property type="entry name" value="Flavoproteins"/>
    <property type="match status" value="1"/>
</dbReference>
<dbReference type="PROSITE" id="PS50902">
    <property type="entry name" value="FLAVODOXIN_LIKE"/>
    <property type="match status" value="1"/>
</dbReference>
<dbReference type="GO" id="GO:0005829">
    <property type="term" value="C:cytosol"/>
    <property type="evidence" value="ECO:0007669"/>
    <property type="project" value="TreeGrafter"/>
</dbReference>
<keyword evidence="8" id="KW-0521">NADP</keyword>
<dbReference type="Pfam" id="PF00175">
    <property type="entry name" value="NAD_binding_1"/>
    <property type="match status" value="1"/>
</dbReference>
<comment type="cofactor">
    <cofactor evidence="2">
        <name>FAD</name>
        <dbReference type="ChEBI" id="CHEBI:57692"/>
    </cofactor>
</comment>
<evidence type="ECO:0000256" key="9">
    <source>
        <dbReference type="ARBA" id="ARBA00022989"/>
    </source>
</evidence>
<dbReference type="GO" id="GO:0003958">
    <property type="term" value="F:NADPH-hemoprotein reductase activity"/>
    <property type="evidence" value="ECO:0007669"/>
    <property type="project" value="UniProtKB-EC"/>
</dbReference>
<evidence type="ECO:0000256" key="4">
    <source>
        <dbReference type="ARBA" id="ARBA00022643"/>
    </source>
</evidence>
<dbReference type="PRINTS" id="PR00371">
    <property type="entry name" value="FPNCR"/>
</dbReference>
<proteinExistence type="predicted"/>
<protein>
    <recommendedName>
        <fullName evidence="12">NADPH--hemoprotein reductase</fullName>
        <ecNumber evidence="12">1.6.2.4</ecNumber>
    </recommendedName>
</protein>
<comment type="cofactor">
    <cofactor evidence="1">
        <name>FMN</name>
        <dbReference type="ChEBI" id="CHEBI:58210"/>
    </cofactor>
</comment>
<keyword evidence="6" id="KW-0256">Endoplasmic reticulum</keyword>
<dbReference type="Proteomes" id="UP000030764">
    <property type="component" value="Unassembled WGS sequence"/>
</dbReference>
<dbReference type="PANTHER" id="PTHR19384">
    <property type="entry name" value="NITRIC OXIDE SYNTHASE-RELATED"/>
    <property type="match status" value="1"/>
</dbReference>
<dbReference type="InterPro" id="IPR001433">
    <property type="entry name" value="OxRdtase_FAD/NAD-bd"/>
</dbReference>
<feature type="domain" description="Flavodoxin-like" evidence="13">
    <location>
        <begin position="1"/>
        <end position="145"/>
    </location>
</feature>
<evidence type="ECO:0000256" key="10">
    <source>
        <dbReference type="ARBA" id="ARBA00023002"/>
    </source>
</evidence>
<keyword evidence="9" id="KW-1133">Transmembrane helix</keyword>
<evidence type="ECO:0000313" key="15">
    <source>
        <dbReference type="EMBL" id="KFD49660.1"/>
    </source>
</evidence>
<dbReference type="PROSITE" id="PS51384">
    <property type="entry name" value="FAD_FR"/>
    <property type="match status" value="1"/>
</dbReference>
<dbReference type="GO" id="GO:0050660">
    <property type="term" value="F:flavin adenine dinucleotide binding"/>
    <property type="evidence" value="ECO:0007669"/>
    <property type="project" value="TreeGrafter"/>
</dbReference>
<dbReference type="InterPro" id="IPR008254">
    <property type="entry name" value="Flavodoxin/NO_synth"/>
</dbReference>
<keyword evidence="16" id="KW-1185">Reference proteome</keyword>
<dbReference type="Pfam" id="PF00258">
    <property type="entry name" value="Flavodoxin_1"/>
    <property type="match status" value="1"/>
</dbReference>
<keyword evidence="7" id="KW-0274">FAD</keyword>
<dbReference type="InterPro" id="IPR017927">
    <property type="entry name" value="FAD-bd_FR_type"/>
</dbReference>
<keyword evidence="3" id="KW-0285">Flavoprotein</keyword>
<dbReference type="PANTHER" id="PTHR19384:SF17">
    <property type="entry name" value="NADPH--CYTOCHROME P450 REDUCTASE"/>
    <property type="match status" value="1"/>
</dbReference>
<name>A0A085LXG4_9BILA</name>
<dbReference type="InterPro" id="IPR017938">
    <property type="entry name" value="Riboflavin_synthase-like_b-brl"/>
</dbReference>
<evidence type="ECO:0000256" key="1">
    <source>
        <dbReference type="ARBA" id="ARBA00001917"/>
    </source>
</evidence>
<gene>
    <name evidence="15" type="ORF">M513_09492</name>
</gene>
<dbReference type="GO" id="GO:0010181">
    <property type="term" value="F:FMN binding"/>
    <property type="evidence" value="ECO:0007669"/>
    <property type="project" value="InterPro"/>
</dbReference>
<accession>A0A085LXG4</accession>
<evidence type="ECO:0000313" key="16">
    <source>
        <dbReference type="Proteomes" id="UP000030764"/>
    </source>
</evidence>
<evidence type="ECO:0000256" key="7">
    <source>
        <dbReference type="ARBA" id="ARBA00022827"/>
    </source>
</evidence>
<dbReference type="FunFam" id="3.40.50.80:FF:000001">
    <property type="entry name" value="NADPH--cytochrome P450 reductase 1"/>
    <property type="match status" value="1"/>
</dbReference>
<evidence type="ECO:0000256" key="2">
    <source>
        <dbReference type="ARBA" id="ARBA00001974"/>
    </source>
</evidence>
<keyword evidence="10" id="KW-0560">Oxidoreductase</keyword>
<dbReference type="InterPro" id="IPR029039">
    <property type="entry name" value="Flavoprotein-like_sf"/>
</dbReference>
<evidence type="ECO:0000256" key="5">
    <source>
        <dbReference type="ARBA" id="ARBA00022692"/>
    </source>
</evidence>
<dbReference type="EC" id="1.6.2.4" evidence="12"/>
<dbReference type="Pfam" id="PF00667">
    <property type="entry name" value="FAD_binding_1"/>
    <property type="match status" value="1"/>
</dbReference>
<dbReference type="InterPro" id="IPR001709">
    <property type="entry name" value="Flavoprot_Pyr_Nucl_cyt_Rdtase"/>
</dbReference>
<evidence type="ECO:0000256" key="3">
    <source>
        <dbReference type="ARBA" id="ARBA00022630"/>
    </source>
</evidence>
<evidence type="ECO:0000259" key="13">
    <source>
        <dbReference type="PROSITE" id="PS50902"/>
    </source>
</evidence>
<organism evidence="15 16">
    <name type="scientific">Trichuris suis</name>
    <name type="common">pig whipworm</name>
    <dbReference type="NCBI Taxonomy" id="68888"/>
    <lineage>
        <taxon>Eukaryota</taxon>
        <taxon>Metazoa</taxon>
        <taxon>Ecdysozoa</taxon>
        <taxon>Nematoda</taxon>
        <taxon>Enoplea</taxon>
        <taxon>Dorylaimia</taxon>
        <taxon>Trichinellida</taxon>
        <taxon>Trichuridae</taxon>
        <taxon>Trichuris</taxon>
    </lineage>
</organism>
<dbReference type="PIRSF" id="PIRSF000208">
    <property type="entry name" value="P450R"/>
    <property type="match status" value="1"/>
</dbReference>
<dbReference type="Gene3D" id="2.40.30.10">
    <property type="entry name" value="Translation factors"/>
    <property type="match status" value="1"/>
</dbReference>
<dbReference type="Gene3D" id="3.40.50.360">
    <property type="match status" value="1"/>
</dbReference>
<keyword evidence="11" id="KW-0472">Membrane</keyword>
<dbReference type="InterPro" id="IPR023208">
    <property type="entry name" value="P450R"/>
</dbReference>
<sequence length="630" mass="71882">MLIFYGSQTGTAEDFAFRLAKDAIRYGMKAIALDPEEFDMEELHLLTEIPNSLVVFCLATYGEGDPTDNARDLHEYLQRAQADLCSLNYAVFGLGNKTYEHFNAMAQFVDKRLAKLGANRIFELGLGDDDANIEEDFMLWKDEFWTAVCKHFNITTVSEEVSMREYKLTVFHPSETVEPFTGEVARMNSYKIQRAPFHQKNPFLAPLKVNRDLHCGGERTCRHIEFSLVGSRLRYEAGDHLAVYPRNDPVLVDKFSELLGVDLDSVIALTSIDRRKRTPFPCPCSYRTALSFYVDVTSPLRMHVIKEIVQHCSDPNEKRVLQSMVTMTEESRKKYLSWIVAEQRGILDIMIDLPSCRPPLDLLLELLPRLQPRYYSISSSPKVDPDTVSITAAVVRHVTLLGRIRKGVATNYLASLQRADGYPVPKVPIFIRRSQFRLPSSPNVAVIMIGPGTGIAPFRGFIQQRAVLKKEGVDFVARLTILSVNLLTGASLGSTILYYGCRRRSEDYLYREELENWLAEGVLTQLHVAFSREQEQKRYVQHLMLENKKSLWDLVERGSYVYVCGYNGLFVCLPKNVSSVFSDARNMARDVQATLIRIISEEHEVSIDEATAYVKQMEIQKRYQTDVWST</sequence>
<dbReference type="InterPro" id="IPR001094">
    <property type="entry name" value="Flavdoxin-like"/>
</dbReference>